<dbReference type="PANTHER" id="PTHR43133">
    <property type="entry name" value="RNA POLYMERASE ECF-TYPE SIGMA FACTO"/>
    <property type="match status" value="1"/>
</dbReference>
<evidence type="ECO:0000259" key="6">
    <source>
        <dbReference type="Pfam" id="PF04542"/>
    </source>
</evidence>
<dbReference type="Gene3D" id="1.10.1740.10">
    <property type="match status" value="1"/>
</dbReference>
<dbReference type="Gene3D" id="1.10.10.10">
    <property type="entry name" value="Winged helix-like DNA-binding domain superfamily/Winged helix DNA-binding domain"/>
    <property type="match status" value="1"/>
</dbReference>
<dbReference type="InterPro" id="IPR013249">
    <property type="entry name" value="RNA_pol_sigma70_r4_t2"/>
</dbReference>
<dbReference type="AlphaFoldDB" id="A0A538TU02"/>
<dbReference type="InterPro" id="IPR013325">
    <property type="entry name" value="RNA_pol_sigma_r2"/>
</dbReference>
<keyword evidence="5" id="KW-0804">Transcription</keyword>
<keyword evidence="4" id="KW-0238">DNA-binding</keyword>
<evidence type="ECO:0000256" key="3">
    <source>
        <dbReference type="ARBA" id="ARBA00023082"/>
    </source>
</evidence>
<dbReference type="GO" id="GO:0003677">
    <property type="term" value="F:DNA binding"/>
    <property type="evidence" value="ECO:0007669"/>
    <property type="project" value="UniProtKB-KW"/>
</dbReference>
<dbReference type="SUPFAM" id="SSF88946">
    <property type="entry name" value="Sigma2 domain of RNA polymerase sigma factors"/>
    <property type="match status" value="1"/>
</dbReference>
<name>A0A538TU02_UNCEI</name>
<feature type="domain" description="RNA polymerase sigma factor 70 region 4 type 2" evidence="7">
    <location>
        <begin position="111"/>
        <end position="161"/>
    </location>
</feature>
<protein>
    <recommendedName>
        <fullName evidence="10">Sigma-70 family RNA polymerase sigma factor</fullName>
    </recommendedName>
</protein>
<evidence type="ECO:0000313" key="8">
    <source>
        <dbReference type="EMBL" id="TMQ67106.1"/>
    </source>
</evidence>
<evidence type="ECO:0000259" key="7">
    <source>
        <dbReference type="Pfam" id="PF08281"/>
    </source>
</evidence>
<dbReference type="GO" id="GO:0016987">
    <property type="term" value="F:sigma factor activity"/>
    <property type="evidence" value="ECO:0007669"/>
    <property type="project" value="UniProtKB-KW"/>
</dbReference>
<dbReference type="EMBL" id="VBOZ01000004">
    <property type="protein sequence ID" value="TMQ67106.1"/>
    <property type="molecule type" value="Genomic_DNA"/>
</dbReference>
<evidence type="ECO:0000256" key="5">
    <source>
        <dbReference type="ARBA" id="ARBA00023163"/>
    </source>
</evidence>
<dbReference type="Pfam" id="PF04542">
    <property type="entry name" value="Sigma70_r2"/>
    <property type="match status" value="1"/>
</dbReference>
<dbReference type="SUPFAM" id="SSF88659">
    <property type="entry name" value="Sigma3 and sigma4 domains of RNA polymerase sigma factors"/>
    <property type="match status" value="1"/>
</dbReference>
<comment type="caution">
    <text evidence="8">The sequence shown here is derived from an EMBL/GenBank/DDBJ whole genome shotgun (WGS) entry which is preliminary data.</text>
</comment>
<dbReference type="InterPro" id="IPR007627">
    <property type="entry name" value="RNA_pol_sigma70_r2"/>
</dbReference>
<evidence type="ECO:0000256" key="4">
    <source>
        <dbReference type="ARBA" id="ARBA00023125"/>
    </source>
</evidence>
<dbReference type="InterPro" id="IPR036388">
    <property type="entry name" value="WH-like_DNA-bd_sf"/>
</dbReference>
<dbReference type="PANTHER" id="PTHR43133:SF8">
    <property type="entry name" value="RNA POLYMERASE SIGMA FACTOR HI_1459-RELATED"/>
    <property type="match status" value="1"/>
</dbReference>
<dbReference type="InterPro" id="IPR039425">
    <property type="entry name" value="RNA_pol_sigma-70-like"/>
</dbReference>
<proteinExistence type="inferred from homology"/>
<evidence type="ECO:0000256" key="1">
    <source>
        <dbReference type="ARBA" id="ARBA00010641"/>
    </source>
</evidence>
<keyword evidence="3" id="KW-0731">Sigma factor</keyword>
<dbReference type="Proteomes" id="UP000317691">
    <property type="component" value="Unassembled WGS sequence"/>
</dbReference>
<reference evidence="8 9" key="1">
    <citation type="journal article" date="2019" name="Nat. Microbiol.">
        <title>Mediterranean grassland soil C-N compound turnover is dependent on rainfall and depth, and is mediated by genomically divergent microorganisms.</title>
        <authorList>
            <person name="Diamond S."/>
            <person name="Andeer P.F."/>
            <person name="Li Z."/>
            <person name="Crits-Christoph A."/>
            <person name="Burstein D."/>
            <person name="Anantharaman K."/>
            <person name="Lane K.R."/>
            <person name="Thomas B.C."/>
            <person name="Pan C."/>
            <person name="Northen T.R."/>
            <person name="Banfield J.F."/>
        </authorList>
    </citation>
    <scope>NUCLEOTIDE SEQUENCE [LARGE SCALE GENOMIC DNA]</scope>
    <source>
        <strain evidence="8">WS_9</strain>
    </source>
</reference>
<dbReference type="InterPro" id="IPR013324">
    <property type="entry name" value="RNA_pol_sigma_r3/r4-like"/>
</dbReference>
<dbReference type="GO" id="GO:0006352">
    <property type="term" value="P:DNA-templated transcription initiation"/>
    <property type="evidence" value="ECO:0007669"/>
    <property type="project" value="InterPro"/>
</dbReference>
<dbReference type="Pfam" id="PF08281">
    <property type="entry name" value="Sigma70_r4_2"/>
    <property type="match status" value="1"/>
</dbReference>
<organism evidence="8 9">
    <name type="scientific">Eiseniibacteriota bacterium</name>
    <dbReference type="NCBI Taxonomy" id="2212470"/>
    <lineage>
        <taxon>Bacteria</taxon>
        <taxon>Candidatus Eiseniibacteriota</taxon>
    </lineage>
</organism>
<sequence>MSPQSSPIDWMELQLERELVDAAQKGDRDSFLELVRHYQRPVYQLAYAMTRDANDATALAQETFARAGRGIKDLPESRRFFPWVLRIARNLAVSLGRKRAGSQKRGGADPLLRSFEELRPDEQMALALRVVQRLKYADIATLLDTSLGAAMVRLAQARALLLGRGKDLGSGAA</sequence>
<evidence type="ECO:0000313" key="9">
    <source>
        <dbReference type="Proteomes" id="UP000317691"/>
    </source>
</evidence>
<keyword evidence="2" id="KW-0805">Transcription regulation</keyword>
<gene>
    <name evidence="8" type="ORF">E6K79_00840</name>
</gene>
<feature type="domain" description="RNA polymerase sigma-70 region 2" evidence="6">
    <location>
        <begin position="34"/>
        <end position="99"/>
    </location>
</feature>
<evidence type="ECO:0008006" key="10">
    <source>
        <dbReference type="Google" id="ProtNLM"/>
    </source>
</evidence>
<evidence type="ECO:0000256" key="2">
    <source>
        <dbReference type="ARBA" id="ARBA00023015"/>
    </source>
</evidence>
<accession>A0A538TU02</accession>
<comment type="similarity">
    <text evidence="1">Belongs to the sigma-70 factor family. ECF subfamily.</text>
</comment>